<comment type="caution">
    <text evidence="2">The sequence shown here is derived from an EMBL/GenBank/DDBJ whole genome shotgun (WGS) entry which is preliminary data.</text>
</comment>
<evidence type="ECO:0000313" key="3">
    <source>
        <dbReference type="Proteomes" id="UP001149090"/>
    </source>
</evidence>
<proteinExistence type="predicted"/>
<sequence length="89" mass="10510">MEMNSPEKLALDEKLDEMAKIFEDFDLISSRNNEINQIIPQEIISQTELLDQIDTNIFVRPKKPFMIKENYIKLFFLLLLLSILLLLLI</sequence>
<evidence type="ECO:0000313" key="2">
    <source>
        <dbReference type="EMBL" id="KAJ5066306.1"/>
    </source>
</evidence>
<accession>A0A9Q0L577</accession>
<evidence type="ECO:0000256" key="1">
    <source>
        <dbReference type="SAM" id="Phobius"/>
    </source>
</evidence>
<gene>
    <name evidence="2" type="ORF">M0811_03639</name>
</gene>
<reference evidence="2" key="1">
    <citation type="submission" date="2022-10" db="EMBL/GenBank/DDBJ databases">
        <title>Novel sulphate-reducing endosymbionts in the free-living metamonad Anaeramoeba.</title>
        <authorList>
            <person name="Jerlstrom-Hultqvist J."/>
            <person name="Cepicka I."/>
            <person name="Gallot-Lavallee L."/>
            <person name="Salas-Leiva D."/>
            <person name="Curtis B.A."/>
            <person name="Zahonova K."/>
            <person name="Pipaliya S."/>
            <person name="Dacks J."/>
            <person name="Roger A.J."/>
        </authorList>
    </citation>
    <scope>NUCLEOTIDE SEQUENCE</scope>
    <source>
        <strain evidence="2">BMAN</strain>
    </source>
</reference>
<dbReference type="AlphaFoldDB" id="A0A9Q0L577"/>
<keyword evidence="1" id="KW-0812">Transmembrane</keyword>
<dbReference type="EMBL" id="JAPDFW010000147">
    <property type="protein sequence ID" value="KAJ5066306.1"/>
    <property type="molecule type" value="Genomic_DNA"/>
</dbReference>
<keyword evidence="1" id="KW-1133">Transmembrane helix</keyword>
<keyword evidence="1" id="KW-0472">Membrane</keyword>
<dbReference type="Proteomes" id="UP001149090">
    <property type="component" value="Unassembled WGS sequence"/>
</dbReference>
<feature type="transmembrane region" description="Helical" evidence="1">
    <location>
        <begin position="70"/>
        <end position="88"/>
    </location>
</feature>
<organism evidence="2 3">
    <name type="scientific">Anaeramoeba ignava</name>
    <name type="common">Anaerobic marine amoeba</name>
    <dbReference type="NCBI Taxonomy" id="1746090"/>
    <lineage>
        <taxon>Eukaryota</taxon>
        <taxon>Metamonada</taxon>
        <taxon>Anaeramoebidae</taxon>
        <taxon>Anaeramoeba</taxon>
    </lineage>
</organism>
<keyword evidence="3" id="KW-1185">Reference proteome</keyword>
<protein>
    <submittedName>
        <fullName evidence="2">Uncharacterized protein</fullName>
    </submittedName>
</protein>
<name>A0A9Q0L577_ANAIG</name>